<reference evidence="7 8" key="1">
    <citation type="journal article" date="2013" name="Genome Biol.">
        <title>Draft genome of the mountain pine beetle, Dendroctonus ponderosae Hopkins, a major forest pest.</title>
        <authorList>
            <person name="Keeling C.I."/>
            <person name="Yuen M.M."/>
            <person name="Liao N.Y."/>
            <person name="Docking T.R."/>
            <person name="Chan S.K."/>
            <person name="Taylor G.A."/>
            <person name="Palmquist D.L."/>
            <person name="Jackman S.D."/>
            <person name="Nguyen A."/>
            <person name="Li M."/>
            <person name="Henderson H."/>
            <person name="Janes J.K."/>
            <person name="Zhao Y."/>
            <person name="Pandoh P."/>
            <person name="Moore R."/>
            <person name="Sperling F.A."/>
            <person name="Huber D.P."/>
            <person name="Birol I."/>
            <person name="Jones S.J."/>
            <person name="Bohlmann J."/>
        </authorList>
    </citation>
    <scope>NUCLEOTIDE SEQUENCE</scope>
</reference>
<evidence type="ECO:0000256" key="4">
    <source>
        <dbReference type="ARBA" id="ARBA00022824"/>
    </source>
</evidence>
<dbReference type="Proteomes" id="UP000030742">
    <property type="component" value="Unassembled WGS sequence"/>
</dbReference>
<dbReference type="STRING" id="77166.U4U3N1"/>
<keyword evidence="3" id="KW-0732">Signal</keyword>
<dbReference type="PROSITE" id="PS51211">
    <property type="entry name" value="VITELLOGENIN"/>
    <property type="match status" value="1"/>
</dbReference>
<gene>
    <name evidence="7" type="ORF">D910_05880</name>
</gene>
<dbReference type="EMBL" id="KB632064">
    <property type="protein sequence ID" value="ERL88494.1"/>
    <property type="molecule type" value="Genomic_DNA"/>
</dbReference>
<comment type="caution">
    <text evidence="5">Lacks conserved residue(s) required for the propagation of feature annotation.</text>
</comment>
<dbReference type="InterPro" id="IPR045811">
    <property type="entry name" value="MTP_lip-bd"/>
</dbReference>
<dbReference type="InterPro" id="IPR039988">
    <property type="entry name" value="MTTP"/>
</dbReference>
<dbReference type="SUPFAM" id="SSF48431">
    <property type="entry name" value="Lipovitellin-phosvitin complex, superhelical domain"/>
    <property type="match status" value="1"/>
</dbReference>
<dbReference type="GO" id="GO:0005548">
    <property type="term" value="F:phospholipid transporter activity"/>
    <property type="evidence" value="ECO:0007669"/>
    <property type="project" value="InterPro"/>
</dbReference>
<dbReference type="SMART" id="SM00638">
    <property type="entry name" value="LPD_N"/>
    <property type="match status" value="1"/>
</dbReference>
<dbReference type="InterPro" id="IPR015819">
    <property type="entry name" value="Lipid_transp_b-sht_shell"/>
</dbReference>
<evidence type="ECO:0000256" key="2">
    <source>
        <dbReference type="ARBA" id="ARBA00022448"/>
    </source>
</evidence>
<dbReference type="Pfam" id="PF19444">
    <property type="entry name" value="MTP_lip_bd"/>
    <property type="match status" value="1"/>
</dbReference>
<accession>U4U3N1</accession>
<name>U4U3N1_DENPD</name>
<dbReference type="GO" id="GO:0008289">
    <property type="term" value="F:lipid binding"/>
    <property type="evidence" value="ECO:0007669"/>
    <property type="project" value="InterPro"/>
</dbReference>
<dbReference type="OrthoDB" id="5865932at2759"/>
<dbReference type="AlphaFoldDB" id="U4U3N1"/>
<comment type="subcellular location">
    <subcellularLocation>
        <location evidence="1">Endoplasmic reticulum</location>
    </subcellularLocation>
</comment>
<sequence length="758" mass="83849">MTMVFAGWNFYSLFYTACFTFCSGFVLISSEAGPKINSKLFAPGDQVAYRWTSEVFLNEIKTSRGKYVGFGLSGTVLVSSVWSNEDERVLQLHLEKPRVQVASKSGRVESSSLDSLENQPFVLVLKGGKIDRLFMGKRETVSMKNMKRGLASLFQTQTDQGGLEETDVAGHCNVTYTSSSVKATKSKHQCTFLDINTSRHLDEVLGFHIASTRSTHYTLDDSKNVISSISSKEQHQLHMRAKSDLGGLVGAEQTLIYKESQRCDTVRASSAAQAVQELLSAEGAVLEEETIVAIAEAAPKEPKGDFSKRVAAARDALKAELLGTVKSAEVFLQLLEAARTSNIEDISKALEAKKNAKILPQLYDILGHAQTLKSHTAVLKHLHLDNEKHADLMERYLWALSLSTHPNIDILEDMLKKYKTYTSIPRKVRDTLILTLASMAKGLREEGDVAQFTLKMLQAVEETIDNGFDYAEDADRYVFLNALKNLQSPTTIPKLISVLENGTLKEEALAWRALKSFGRRYWTENLLKQAEKTLFQLDKAHDTSSRTLAADLLLASDPTDHVLEELLKFVAGQDKNFEVKQYVLQSVLMLADSCPKWQQRVKDIVKNNYASLAQKGLSTALRRNIFSGSSVNGSLVSVQEIKGGIVKRGAVDVILDKNGLSKELFTLGIFAGGLSTFVSSTEDEEQADEETATAGMELTVLGTQIRPFVFFEGQGELMGHVWSGTASELTPAFQASVKSNQNMLYCHGKIHKFYGQSE</sequence>
<dbReference type="Gene3D" id="2.30.230.10">
    <property type="entry name" value="Lipovitellin, beta-sheet shell regions, chain A"/>
    <property type="match status" value="1"/>
</dbReference>
<dbReference type="InterPro" id="IPR011030">
    <property type="entry name" value="Lipovitellin_superhlx_dom"/>
</dbReference>
<protein>
    <recommendedName>
        <fullName evidence="6">Vitellogenin domain-containing protein</fullName>
    </recommendedName>
</protein>
<evidence type="ECO:0000256" key="1">
    <source>
        <dbReference type="ARBA" id="ARBA00004240"/>
    </source>
</evidence>
<dbReference type="GO" id="GO:0005794">
    <property type="term" value="C:Golgi apparatus"/>
    <property type="evidence" value="ECO:0007669"/>
    <property type="project" value="TreeGrafter"/>
</dbReference>
<evidence type="ECO:0000256" key="3">
    <source>
        <dbReference type="ARBA" id="ARBA00022729"/>
    </source>
</evidence>
<keyword evidence="2" id="KW-0813">Transport</keyword>
<dbReference type="Gene3D" id="1.25.10.20">
    <property type="entry name" value="Vitellinogen, superhelical"/>
    <property type="match status" value="1"/>
</dbReference>
<dbReference type="PANTHER" id="PTHR13024:SF0">
    <property type="entry name" value="MICROSOMAL TRIACYLGLYCEROL TRANSFER PROTEIN"/>
    <property type="match status" value="1"/>
</dbReference>
<dbReference type="Pfam" id="PF01347">
    <property type="entry name" value="Vitellogenin_N"/>
    <property type="match status" value="1"/>
</dbReference>
<organism evidence="7 8">
    <name type="scientific">Dendroctonus ponderosae</name>
    <name type="common">Mountain pine beetle</name>
    <dbReference type="NCBI Taxonomy" id="77166"/>
    <lineage>
        <taxon>Eukaryota</taxon>
        <taxon>Metazoa</taxon>
        <taxon>Ecdysozoa</taxon>
        <taxon>Arthropoda</taxon>
        <taxon>Hexapoda</taxon>
        <taxon>Insecta</taxon>
        <taxon>Pterygota</taxon>
        <taxon>Neoptera</taxon>
        <taxon>Endopterygota</taxon>
        <taxon>Coleoptera</taxon>
        <taxon>Polyphaga</taxon>
        <taxon>Cucujiformia</taxon>
        <taxon>Curculionidae</taxon>
        <taxon>Scolytinae</taxon>
        <taxon>Dendroctonus</taxon>
    </lineage>
</organism>
<evidence type="ECO:0000256" key="5">
    <source>
        <dbReference type="PROSITE-ProRule" id="PRU00557"/>
    </source>
</evidence>
<dbReference type="GO" id="GO:0042157">
    <property type="term" value="P:lipoprotein metabolic process"/>
    <property type="evidence" value="ECO:0007669"/>
    <property type="project" value="TreeGrafter"/>
</dbReference>
<evidence type="ECO:0000259" key="6">
    <source>
        <dbReference type="PROSITE" id="PS51211"/>
    </source>
</evidence>
<evidence type="ECO:0000313" key="7">
    <source>
        <dbReference type="EMBL" id="ERL88494.1"/>
    </source>
</evidence>
<dbReference type="GO" id="GO:0016323">
    <property type="term" value="C:basolateral plasma membrane"/>
    <property type="evidence" value="ECO:0007669"/>
    <property type="project" value="TreeGrafter"/>
</dbReference>
<feature type="domain" description="Vitellogenin" evidence="6">
    <location>
        <begin position="41"/>
        <end position="660"/>
    </location>
</feature>
<keyword evidence="4" id="KW-0256">Endoplasmic reticulum</keyword>
<dbReference type="GO" id="GO:0005783">
    <property type="term" value="C:endoplasmic reticulum"/>
    <property type="evidence" value="ECO:0007669"/>
    <property type="project" value="UniProtKB-SubCell"/>
</dbReference>
<dbReference type="InterPro" id="IPR015816">
    <property type="entry name" value="Vitellinogen_b-sht_N"/>
</dbReference>
<dbReference type="InterPro" id="IPR001747">
    <property type="entry name" value="Vitellogenin_N"/>
</dbReference>
<dbReference type="SUPFAM" id="SSF56968">
    <property type="entry name" value="Lipovitellin-phosvitin complex, beta-sheet shell regions"/>
    <property type="match status" value="1"/>
</dbReference>
<evidence type="ECO:0000313" key="8">
    <source>
        <dbReference type="Proteomes" id="UP000030742"/>
    </source>
</evidence>
<proteinExistence type="predicted"/>
<dbReference type="PANTHER" id="PTHR13024">
    <property type="entry name" value="MICROSOMAL TRIGLYCERIDE TRANSFER PROTEIN, LARGE SUBUNIT"/>
    <property type="match status" value="1"/>
</dbReference>